<name>A0A9P4MDT4_9PEZI</name>
<organism evidence="6 7">
    <name type="scientific">Myriangium duriaei CBS 260.36</name>
    <dbReference type="NCBI Taxonomy" id="1168546"/>
    <lineage>
        <taxon>Eukaryota</taxon>
        <taxon>Fungi</taxon>
        <taxon>Dikarya</taxon>
        <taxon>Ascomycota</taxon>
        <taxon>Pezizomycotina</taxon>
        <taxon>Dothideomycetes</taxon>
        <taxon>Dothideomycetidae</taxon>
        <taxon>Myriangiales</taxon>
        <taxon>Myriangiaceae</taxon>
        <taxon>Myriangium</taxon>
    </lineage>
</organism>
<dbReference type="InterPro" id="IPR016035">
    <property type="entry name" value="Acyl_Trfase/lysoPLipase"/>
</dbReference>
<dbReference type="GO" id="GO:0016042">
    <property type="term" value="P:lipid catabolic process"/>
    <property type="evidence" value="ECO:0007669"/>
    <property type="project" value="UniProtKB-KW"/>
</dbReference>
<reference evidence="6" key="1">
    <citation type="journal article" date="2020" name="Stud. Mycol.">
        <title>101 Dothideomycetes genomes: a test case for predicting lifestyles and emergence of pathogens.</title>
        <authorList>
            <person name="Haridas S."/>
            <person name="Albert R."/>
            <person name="Binder M."/>
            <person name="Bloem J."/>
            <person name="Labutti K."/>
            <person name="Salamov A."/>
            <person name="Andreopoulos B."/>
            <person name="Baker S."/>
            <person name="Barry K."/>
            <person name="Bills G."/>
            <person name="Bluhm B."/>
            <person name="Cannon C."/>
            <person name="Castanera R."/>
            <person name="Culley D."/>
            <person name="Daum C."/>
            <person name="Ezra D."/>
            <person name="Gonzalez J."/>
            <person name="Henrissat B."/>
            <person name="Kuo A."/>
            <person name="Liang C."/>
            <person name="Lipzen A."/>
            <person name="Lutzoni F."/>
            <person name="Magnuson J."/>
            <person name="Mondo S."/>
            <person name="Nolan M."/>
            <person name="Ohm R."/>
            <person name="Pangilinan J."/>
            <person name="Park H.-J."/>
            <person name="Ramirez L."/>
            <person name="Alfaro M."/>
            <person name="Sun H."/>
            <person name="Tritt A."/>
            <person name="Yoshinaga Y."/>
            <person name="Zwiers L.-H."/>
            <person name="Turgeon B."/>
            <person name="Goodwin S."/>
            <person name="Spatafora J."/>
            <person name="Crous P."/>
            <person name="Grigoriev I."/>
        </authorList>
    </citation>
    <scope>NUCLEOTIDE SEQUENCE</scope>
    <source>
        <strain evidence="6">CBS 260.36</strain>
    </source>
</reference>
<dbReference type="SUPFAM" id="SSF52151">
    <property type="entry name" value="FabD/lysophospholipase-like"/>
    <property type="match status" value="1"/>
</dbReference>
<dbReference type="GO" id="GO:0046486">
    <property type="term" value="P:glycerolipid metabolic process"/>
    <property type="evidence" value="ECO:0007669"/>
    <property type="project" value="UniProtKB-ARBA"/>
</dbReference>
<feature type="domain" description="PNPLA" evidence="5">
    <location>
        <begin position="9"/>
        <end position="204"/>
    </location>
</feature>
<evidence type="ECO:0000256" key="4">
    <source>
        <dbReference type="PROSITE-ProRule" id="PRU01161"/>
    </source>
</evidence>
<dbReference type="Gene3D" id="3.40.1090.10">
    <property type="entry name" value="Cytosolic phospholipase A2 catalytic domain"/>
    <property type="match status" value="1"/>
</dbReference>
<gene>
    <name evidence="6" type="ORF">K461DRAFT_229033</name>
</gene>
<dbReference type="InterPro" id="IPR002641">
    <property type="entry name" value="PNPLA_dom"/>
</dbReference>
<protein>
    <submittedName>
        <fullName evidence="6">FabD/lysophospholipase-like protein</fullName>
    </submittedName>
</protein>
<dbReference type="GO" id="GO:0047499">
    <property type="term" value="F:calcium-independent phospholipase A2 activity"/>
    <property type="evidence" value="ECO:0007669"/>
    <property type="project" value="TreeGrafter"/>
</dbReference>
<keyword evidence="2" id="KW-0442">Lipid degradation</keyword>
<evidence type="ECO:0000256" key="2">
    <source>
        <dbReference type="ARBA" id="ARBA00022963"/>
    </source>
</evidence>
<dbReference type="CDD" id="cd07216">
    <property type="entry name" value="Pat17_PNPLA8_PNPLA9_like3"/>
    <property type="match status" value="1"/>
</dbReference>
<proteinExistence type="predicted"/>
<evidence type="ECO:0000313" key="6">
    <source>
        <dbReference type="EMBL" id="KAF2150345.1"/>
    </source>
</evidence>
<dbReference type="PANTHER" id="PTHR24185">
    <property type="entry name" value="CALCIUM-INDEPENDENT PHOSPHOLIPASE A2-GAMMA"/>
    <property type="match status" value="1"/>
</dbReference>
<keyword evidence="1" id="KW-0378">Hydrolase</keyword>
<feature type="short sequence motif" description="GXGXXG" evidence="4">
    <location>
        <begin position="13"/>
        <end position="18"/>
    </location>
</feature>
<accession>A0A9P4MDT4</accession>
<evidence type="ECO:0000256" key="3">
    <source>
        <dbReference type="ARBA" id="ARBA00023098"/>
    </source>
</evidence>
<evidence type="ECO:0000259" key="5">
    <source>
        <dbReference type="PROSITE" id="PS51635"/>
    </source>
</evidence>
<feature type="non-terminal residue" evidence="6">
    <location>
        <position position="305"/>
    </location>
</feature>
<evidence type="ECO:0000313" key="7">
    <source>
        <dbReference type="Proteomes" id="UP000799439"/>
    </source>
</evidence>
<dbReference type="GO" id="GO:0016020">
    <property type="term" value="C:membrane"/>
    <property type="evidence" value="ECO:0007669"/>
    <property type="project" value="TreeGrafter"/>
</dbReference>
<comment type="caution">
    <text evidence="6">The sequence shown here is derived from an EMBL/GenBank/DDBJ whole genome shotgun (WGS) entry which is preliminary data.</text>
</comment>
<dbReference type="Pfam" id="PF01734">
    <property type="entry name" value="Patatin"/>
    <property type="match status" value="1"/>
</dbReference>
<dbReference type="PROSITE" id="PS51635">
    <property type="entry name" value="PNPLA"/>
    <property type="match status" value="1"/>
</dbReference>
<dbReference type="EMBL" id="ML996089">
    <property type="protein sequence ID" value="KAF2150345.1"/>
    <property type="molecule type" value="Genomic_DNA"/>
</dbReference>
<dbReference type="GO" id="GO:0019369">
    <property type="term" value="P:arachidonate metabolic process"/>
    <property type="evidence" value="ECO:0007669"/>
    <property type="project" value="TreeGrafter"/>
</dbReference>
<dbReference type="OrthoDB" id="1658288at2759"/>
<feature type="short sequence motif" description="GXSXG" evidence="4">
    <location>
        <begin position="49"/>
        <end position="53"/>
    </location>
</feature>
<dbReference type="AlphaFoldDB" id="A0A9P4MDT4"/>
<keyword evidence="3" id="KW-0443">Lipid metabolism</keyword>
<keyword evidence="7" id="KW-1185">Reference proteome</keyword>
<sequence>MEGRRLNLLCIDGGGIKGLSALYIIRKLMEFIDHDNPPKPCKVFDMIGGTSTGGLIAVMLGRLDMTVDECIEQYRTLQNNVFHEMNKIERSSSTQGRYDHVALEEAVKVLLRSRGRHENELLKNLDENGCKVFVTVTNSGSSTAEVIASYYRRRGSAEVWNIAKIWEAIRATSAAPDLFAPINIGIRRYLGGGTGANNPVSVMWREASDHFCSDGSLEDELNCLVSIGSGIKSLTRFGESTSALRRTLAAIATETEATARGFLDTRFALFDAGIYHRFSAPSVGDVAIEKPEDTSVVQMTDHYIS</sequence>
<evidence type="ECO:0000256" key="1">
    <source>
        <dbReference type="ARBA" id="ARBA00022801"/>
    </source>
</evidence>
<dbReference type="PANTHER" id="PTHR24185:SF1">
    <property type="entry name" value="CALCIUM-INDEPENDENT PHOSPHOLIPASE A2-GAMMA"/>
    <property type="match status" value="1"/>
</dbReference>
<dbReference type="Proteomes" id="UP000799439">
    <property type="component" value="Unassembled WGS sequence"/>
</dbReference>
<comment type="caution">
    <text evidence="4">Lacks conserved residue(s) required for the propagation of feature annotation.</text>
</comment>